<evidence type="ECO:0000313" key="2">
    <source>
        <dbReference type="EMBL" id="GCA64249.1"/>
    </source>
</evidence>
<keyword evidence="1" id="KW-0472">Membrane</keyword>
<protein>
    <recommendedName>
        <fullName evidence="4">Major facilitator superfamily (MFS) profile domain-containing protein</fullName>
    </recommendedName>
</protein>
<dbReference type="SUPFAM" id="SSF103473">
    <property type="entry name" value="MFS general substrate transporter"/>
    <property type="match status" value="1"/>
</dbReference>
<dbReference type="EMBL" id="BDIP01006663">
    <property type="protein sequence ID" value="GCA64249.1"/>
    <property type="molecule type" value="Genomic_DNA"/>
</dbReference>
<reference evidence="2 3" key="1">
    <citation type="journal article" date="2018" name="PLoS ONE">
        <title>The draft genome of Kipferlia bialata reveals reductive genome evolution in fornicate parasites.</title>
        <authorList>
            <person name="Tanifuji G."/>
            <person name="Takabayashi S."/>
            <person name="Kume K."/>
            <person name="Takagi M."/>
            <person name="Nakayama T."/>
            <person name="Kamikawa R."/>
            <person name="Inagaki Y."/>
            <person name="Hashimoto T."/>
        </authorList>
    </citation>
    <scope>NUCLEOTIDE SEQUENCE [LARGE SCALE GENOMIC DNA]</scope>
    <source>
        <strain evidence="2">NY0173</strain>
    </source>
</reference>
<dbReference type="InterPro" id="IPR036259">
    <property type="entry name" value="MFS_trans_sf"/>
</dbReference>
<accession>A0A391P1G0</accession>
<gene>
    <name evidence="2" type="ORF">KIPB_013718</name>
</gene>
<dbReference type="Gene3D" id="1.20.1250.20">
    <property type="entry name" value="MFS general substrate transporter like domains"/>
    <property type="match status" value="1"/>
</dbReference>
<proteinExistence type="predicted"/>
<keyword evidence="1" id="KW-1133">Transmembrane helix</keyword>
<evidence type="ECO:0008006" key="4">
    <source>
        <dbReference type="Google" id="ProtNLM"/>
    </source>
</evidence>
<name>A0A391P1G0_9EUKA</name>
<dbReference type="AlphaFoldDB" id="A0A391P1G0"/>
<feature type="transmembrane region" description="Helical" evidence="1">
    <location>
        <begin position="33"/>
        <end position="53"/>
    </location>
</feature>
<evidence type="ECO:0000256" key="1">
    <source>
        <dbReference type="SAM" id="Phobius"/>
    </source>
</evidence>
<feature type="non-terminal residue" evidence="2">
    <location>
        <position position="59"/>
    </location>
</feature>
<organism evidence="2 3">
    <name type="scientific">Kipferlia bialata</name>
    <dbReference type="NCBI Taxonomy" id="797122"/>
    <lineage>
        <taxon>Eukaryota</taxon>
        <taxon>Metamonada</taxon>
        <taxon>Carpediemonas-like organisms</taxon>
        <taxon>Kipferlia</taxon>
    </lineage>
</organism>
<feature type="non-terminal residue" evidence="2">
    <location>
        <position position="1"/>
    </location>
</feature>
<evidence type="ECO:0000313" key="3">
    <source>
        <dbReference type="Proteomes" id="UP000265618"/>
    </source>
</evidence>
<keyword evidence="3" id="KW-1185">Reference proteome</keyword>
<sequence length="59" mass="6467">SSWAVNALDFFGTQVCLPLMQEYYDVPESSIQWIQIIYSLTISAISVVAGKLGDRLGGD</sequence>
<comment type="caution">
    <text evidence="2">The sequence shown here is derived from an EMBL/GenBank/DDBJ whole genome shotgun (WGS) entry which is preliminary data.</text>
</comment>
<keyword evidence="1" id="KW-0812">Transmembrane</keyword>
<dbReference type="Proteomes" id="UP000265618">
    <property type="component" value="Unassembled WGS sequence"/>
</dbReference>